<evidence type="ECO:0000259" key="5">
    <source>
        <dbReference type="PROSITE" id="PS50893"/>
    </source>
</evidence>
<dbReference type="EMBL" id="BJUT01000070">
    <property type="protein sequence ID" value="GEK78363.1"/>
    <property type="molecule type" value="Genomic_DNA"/>
</dbReference>
<dbReference type="Proteomes" id="UP000321189">
    <property type="component" value="Unassembled WGS sequence"/>
</dbReference>
<evidence type="ECO:0000313" key="6">
    <source>
        <dbReference type="EMBL" id="GEK78363.1"/>
    </source>
</evidence>
<protein>
    <submittedName>
        <fullName evidence="6">ABC transporter ATP-binding protein</fullName>
    </submittedName>
</protein>
<organism evidence="6 7">
    <name type="scientific">Pseudoalteromonas atlantica</name>
    <name type="common">Alteromonas atlantica</name>
    <dbReference type="NCBI Taxonomy" id="288"/>
    <lineage>
        <taxon>Bacteria</taxon>
        <taxon>Pseudomonadati</taxon>
        <taxon>Pseudomonadota</taxon>
        <taxon>Gammaproteobacteria</taxon>
        <taxon>Alteromonadales</taxon>
        <taxon>Pseudoalteromonadaceae</taxon>
        <taxon>Pseudoalteromonas</taxon>
    </lineage>
</organism>
<keyword evidence="7" id="KW-1185">Reference proteome</keyword>
<dbReference type="InterPro" id="IPR003593">
    <property type="entry name" value="AAA+_ATPase"/>
</dbReference>
<dbReference type="PANTHER" id="PTHR42798:SF2">
    <property type="entry name" value="ABC TRANSPORTER ATP-BINDING PROTEIN MG467-RELATED"/>
    <property type="match status" value="1"/>
</dbReference>
<feature type="domain" description="ABC transporter" evidence="5">
    <location>
        <begin position="13"/>
        <end position="239"/>
    </location>
</feature>
<sequence>MSHMSALSQLNIIQVNGLSKVVSTFEGELPILSDISFNVKHGESVAIVGTSGSGKSTLLSLLAGLDTASSGEITLDGEPLHKLDEEQRAALRAEKVGFVFQSFMLVQSLTALENVMLPAELAGESDAKEQALALLEKVGLSHRIDHYPSQLSGGEQQRVAIARAFIGTPKILFADEPSANLDSKNGKMVESLLFDLNQQHGTTLILVTHDEALAQKCQHIVQIEAGCLVKNSKEDVANVG</sequence>
<dbReference type="PROSITE" id="PS00211">
    <property type="entry name" value="ABC_TRANSPORTER_1"/>
    <property type="match status" value="1"/>
</dbReference>
<comment type="caution">
    <text evidence="6">The sequence shown here is derived from an EMBL/GenBank/DDBJ whole genome shotgun (WGS) entry which is preliminary data.</text>
</comment>
<dbReference type="InterPro" id="IPR003439">
    <property type="entry name" value="ABC_transporter-like_ATP-bd"/>
</dbReference>
<comment type="similarity">
    <text evidence="1">Belongs to the ABC transporter superfamily.</text>
</comment>
<evidence type="ECO:0000256" key="3">
    <source>
        <dbReference type="ARBA" id="ARBA00022741"/>
    </source>
</evidence>
<dbReference type="PROSITE" id="PS50893">
    <property type="entry name" value="ABC_TRANSPORTER_2"/>
    <property type="match status" value="1"/>
</dbReference>
<proteinExistence type="inferred from homology"/>
<reference evidence="6 7" key="1">
    <citation type="submission" date="2019-07" db="EMBL/GenBank/DDBJ databases">
        <title>Whole genome shotgun sequence of Pseudoalteromonas atlantica NBRC 103033.</title>
        <authorList>
            <person name="Hosoyama A."/>
            <person name="Uohara A."/>
            <person name="Ohji S."/>
            <person name="Ichikawa N."/>
        </authorList>
    </citation>
    <scope>NUCLEOTIDE SEQUENCE [LARGE SCALE GENOMIC DNA]</scope>
    <source>
        <strain evidence="6 7">NBRC 103033</strain>
    </source>
</reference>
<accession>A0ABQ0UIS0</accession>
<dbReference type="PANTHER" id="PTHR42798">
    <property type="entry name" value="LIPOPROTEIN-RELEASING SYSTEM ATP-BINDING PROTEIN LOLD"/>
    <property type="match status" value="1"/>
</dbReference>
<dbReference type="Gene3D" id="3.40.50.300">
    <property type="entry name" value="P-loop containing nucleotide triphosphate hydrolases"/>
    <property type="match status" value="1"/>
</dbReference>
<keyword evidence="2" id="KW-0813">Transport</keyword>
<evidence type="ECO:0000256" key="2">
    <source>
        <dbReference type="ARBA" id="ARBA00022448"/>
    </source>
</evidence>
<dbReference type="CDD" id="cd03255">
    <property type="entry name" value="ABC_MJ0796_LolCDE_FtsE"/>
    <property type="match status" value="1"/>
</dbReference>
<dbReference type="Pfam" id="PF00005">
    <property type="entry name" value="ABC_tran"/>
    <property type="match status" value="1"/>
</dbReference>
<dbReference type="GO" id="GO:0005524">
    <property type="term" value="F:ATP binding"/>
    <property type="evidence" value="ECO:0007669"/>
    <property type="project" value="UniProtKB-KW"/>
</dbReference>
<dbReference type="InterPro" id="IPR027417">
    <property type="entry name" value="P-loop_NTPase"/>
</dbReference>
<keyword evidence="4 6" id="KW-0067">ATP-binding</keyword>
<evidence type="ECO:0000313" key="7">
    <source>
        <dbReference type="Proteomes" id="UP000321189"/>
    </source>
</evidence>
<name>A0ABQ0UIS0_PSEAF</name>
<gene>
    <name evidence="6" type="primary">ybbA</name>
    <name evidence="6" type="ORF">PAT01_36670</name>
</gene>
<evidence type="ECO:0000256" key="1">
    <source>
        <dbReference type="ARBA" id="ARBA00005417"/>
    </source>
</evidence>
<evidence type="ECO:0000256" key="4">
    <source>
        <dbReference type="ARBA" id="ARBA00022840"/>
    </source>
</evidence>
<dbReference type="InterPro" id="IPR017871">
    <property type="entry name" value="ABC_transporter-like_CS"/>
</dbReference>
<dbReference type="SMART" id="SM00382">
    <property type="entry name" value="AAA"/>
    <property type="match status" value="1"/>
</dbReference>
<keyword evidence="3" id="KW-0547">Nucleotide-binding</keyword>
<dbReference type="InterPro" id="IPR017911">
    <property type="entry name" value="MacB-like_ATP-bd"/>
</dbReference>
<dbReference type="SUPFAM" id="SSF52540">
    <property type="entry name" value="P-loop containing nucleoside triphosphate hydrolases"/>
    <property type="match status" value="1"/>
</dbReference>